<dbReference type="AlphaFoldDB" id="A0AAE3FL52"/>
<comment type="caution">
    <text evidence="1">The sequence shown here is derived from an EMBL/GenBank/DDBJ whole genome shotgun (WGS) entry which is preliminary data.</text>
</comment>
<organism evidence="1">
    <name type="scientific">Candidatus Aramenus sulfurataquae</name>
    <dbReference type="NCBI Taxonomy" id="1326980"/>
    <lineage>
        <taxon>Archaea</taxon>
        <taxon>Thermoproteota</taxon>
        <taxon>Thermoprotei</taxon>
        <taxon>Sulfolobales</taxon>
        <taxon>Sulfolobaceae</taxon>
        <taxon>Candidatus Aramenus</taxon>
    </lineage>
</organism>
<dbReference type="EMBL" id="JZWS02000002">
    <property type="protein sequence ID" value="MCL7343809.1"/>
    <property type="molecule type" value="Genomic_DNA"/>
</dbReference>
<sequence length="53" mass="6184">MNRFYTVMRTDRCHTNYGLFECSIEDGKEKCSLIACVLDRQSSLSSPLEFKLF</sequence>
<evidence type="ECO:0000313" key="1">
    <source>
        <dbReference type="EMBL" id="MCL7343809.1"/>
    </source>
</evidence>
<protein>
    <submittedName>
        <fullName evidence="1">Uncharacterized protein</fullName>
    </submittedName>
</protein>
<gene>
    <name evidence="1" type="ORF">TQ35_004450</name>
</gene>
<reference evidence="1" key="1">
    <citation type="submission" date="2022-05" db="EMBL/GenBank/DDBJ databases">
        <title>Metagenome Sequencing of an Archaeal-Dominated Microbial Community from a Hot Spring at the Los Azufres Geothermal Field, Mexico.</title>
        <authorList>
            <person name="Marin-Paredes R."/>
            <person name="Martinez-Romero E."/>
            <person name="Servin-Garciduenas L.E."/>
        </authorList>
    </citation>
    <scope>NUCLEOTIDE SEQUENCE</scope>
    <source>
        <strain evidence="1">AZ1-454</strain>
    </source>
</reference>
<accession>A0AAE3FL52</accession>
<proteinExistence type="predicted"/>
<name>A0AAE3FL52_9CREN</name>